<feature type="region of interest" description="Disordered" evidence="1">
    <location>
        <begin position="314"/>
        <end position="336"/>
    </location>
</feature>
<dbReference type="EMBL" id="JAOTOJ010000016">
    <property type="protein sequence ID" value="KAK9392236.1"/>
    <property type="molecule type" value="Genomic_DNA"/>
</dbReference>
<evidence type="ECO:0000256" key="2">
    <source>
        <dbReference type="SAM" id="SignalP"/>
    </source>
</evidence>
<evidence type="ECO:0000313" key="5">
    <source>
        <dbReference type="Proteomes" id="UP001474421"/>
    </source>
</evidence>
<dbReference type="Gene3D" id="2.40.128.20">
    <property type="match status" value="1"/>
</dbReference>
<dbReference type="InterPro" id="IPR000566">
    <property type="entry name" value="Lipocln_cytosolic_FA-bd_dom"/>
</dbReference>
<accession>A0AAW1AR60</accession>
<sequence length="336" mass="36272">MHQGRMRLFWLSALGLAFLCLPTAASDDSNPCAPGQLLGQWFVLGIGSNCEWLVQFVAKEIMTANISSQDEGSFTVATSFMTDYGSMDIEMTYTKQENGMYLHKSEWGDKIIERRKTDCKTYAMTCVKDVKESDGKFCKFVSLYGKQDDVCGRACVAGIPRLHYGNADRQRAGILLDQERCRCKIHLAESLGEDLHAGGTVSGESTLTGDGDTIVLAPDSQDLAPLPRGAKGDGPLKTQEAPGQRGREAPMGPEEPGSRRMALGILGHPLISGVQSGLALAQVRRTFPFLIAMSGFLKAAVQAGALRMPWRLSPIPKTPASSSGHQERRGAPPAPA</sequence>
<dbReference type="InterPro" id="IPR012674">
    <property type="entry name" value="Calycin"/>
</dbReference>
<feature type="chain" id="PRO_5043900884" evidence="2">
    <location>
        <begin position="26"/>
        <end position="336"/>
    </location>
</feature>
<name>A0AAW1AR60_CROAD</name>
<feature type="domain" description="Lipocalin/cytosolic fatty-acid binding" evidence="3">
    <location>
        <begin position="39"/>
        <end position="147"/>
    </location>
</feature>
<evidence type="ECO:0000256" key="1">
    <source>
        <dbReference type="SAM" id="MobiDB-lite"/>
    </source>
</evidence>
<gene>
    <name evidence="4" type="ORF">NXF25_017080</name>
</gene>
<keyword evidence="2" id="KW-0732">Signal</keyword>
<evidence type="ECO:0000313" key="4">
    <source>
        <dbReference type="EMBL" id="KAK9392236.1"/>
    </source>
</evidence>
<feature type="region of interest" description="Disordered" evidence="1">
    <location>
        <begin position="218"/>
        <end position="260"/>
    </location>
</feature>
<reference evidence="4 5" key="1">
    <citation type="journal article" date="2024" name="Proc. Natl. Acad. Sci. U.S.A.">
        <title>The genetic regulatory architecture and epigenomic basis for age-related changes in rattlesnake venom.</title>
        <authorList>
            <person name="Hogan M.P."/>
            <person name="Holding M.L."/>
            <person name="Nystrom G.S."/>
            <person name="Colston T.J."/>
            <person name="Bartlett D.A."/>
            <person name="Mason A.J."/>
            <person name="Ellsworth S.A."/>
            <person name="Rautsaw R.M."/>
            <person name="Lawrence K.C."/>
            <person name="Strickland J.L."/>
            <person name="He B."/>
            <person name="Fraser P."/>
            <person name="Margres M.J."/>
            <person name="Gilbert D.M."/>
            <person name="Gibbs H.L."/>
            <person name="Parkinson C.L."/>
            <person name="Rokyta D.R."/>
        </authorList>
    </citation>
    <scope>NUCLEOTIDE SEQUENCE [LARGE SCALE GENOMIC DNA]</scope>
    <source>
        <strain evidence="4">DRR0105</strain>
    </source>
</reference>
<comment type="caution">
    <text evidence="4">The sequence shown here is derived from an EMBL/GenBank/DDBJ whole genome shotgun (WGS) entry which is preliminary data.</text>
</comment>
<proteinExistence type="predicted"/>
<feature type="signal peptide" evidence="2">
    <location>
        <begin position="1"/>
        <end position="25"/>
    </location>
</feature>
<evidence type="ECO:0000259" key="3">
    <source>
        <dbReference type="Pfam" id="PF00061"/>
    </source>
</evidence>
<keyword evidence="5" id="KW-1185">Reference proteome</keyword>
<dbReference type="Pfam" id="PF00061">
    <property type="entry name" value="Lipocalin"/>
    <property type="match status" value="1"/>
</dbReference>
<organism evidence="4 5">
    <name type="scientific">Crotalus adamanteus</name>
    <name type="common">Eastern diamondback rattlesnake</name>
    <dbReference type="NCBI Taxonomy" id="8729"/>
    <lineage>
        <taxon>Eukaryota</taxon>
        <taxon>Metazoa</taxon>
        <taxon>Chordata</taxon>
        <taxon>Craniata</taxon>
        <taxon>Vertebrata</taxon>
        <taxon>Euteleostomi</taxon>
        <taxon>Lepidosauria</taxon>
        <taxon>Squamata</taxon>
        <taxon>Bifurcata</taxon>
        <taxon>Unidentata</taxon>
        <taxon>Episquamata</taxon>
        <taxon>Toxicofera</taxon>
        <taxon>Serpentes</taxon>
        <taxon>Colubroidea</taxon>
        <taxon>Viperidae</taxon>
        <taxon>Crotalinae</taxon>
        <taxon>Crotalus</taxon>
    </lineage>
</organism>
<dbReference type="AlphaFoldDB" id="A0AAW1AR60"/>
<dbReference type="Proteomes" id="UP001474421">
    <property type="component" value="Unassembled WGS sequence"/>
</dbReference>
<dbReference type="SUPFAM" id="SSF50814">
    <property type="entry name" value="Lipocalins"/>
    <property type="match status" value="1"/>
</dbReference>
<protein>
    <submittedName>
        <fullName evidence="4">Olfactory protein-like</fullName>
    </submittedName>
</protein>